<dbReference type="Proteomes" id="UP000016922">
    <property type="component" value="Unassembled WGS sequence"/>
</dbReference>
<organism evidence="2 3">
    <name type="scientific">Glarea lozoyensis (strain ATCC 20868 / MF5171)</name>
    <dbReference type="NCBI Taxonomy" id="1116229"/>
    <lineage>
        <taxon>Eukaryota</taxon>
        <taxon>Fungi</taxon>
        <taxon>Dikarya</taxon>
        <taxon>Ascomycota</taxon>
        <taxon>Pezizomycotina</taxon>
        <taxon>Leotiomycetes</taxon>
        <taxon>Helotiales</taxon>
        <taxon>Helotiaceae</taxon>
        <taxon>Glarea</taxon>
    </lineage>
</organism>
<dbReference type="HOGENOM" id="CLU_1475302_0_0_1"/>
<name>S3CUL5_GLAL2</name>
<evidence type="ECO:0000313" key="2">
    <source>
        <dbReference type="EMBL" id="EPE29305.1"/>
    </source>
</evidence>
<dbReference type="RefSeq" id="XP_008083414.1">
    <property type="nucleotide sequence ID" value="XM_008085223.1"/>
</dbReference>
<dbReference type="GeneID" id="19459523"/>
<proteinExistence type="predicted"/>
<evidence type="ECO:0000313" key="3">
    <source>
        <dbReference type="Proteomes" id="UP000016922"/>
    </source>
</evidence>
<protein>
    <submittedName>
        <fullName evidence="2">Uncharacterized protein</fullName>
    </submittedName>
</protein>
<reference evidence="2 3" key="1">
    <citation type="journal article" date="2013" name="BMC Genomics">
        <title>Genomics-driven discovery of the pneumocandin biosynthetic gene cluster in the fungus Glarea lozoyensis.</title>
        <authorList>
            <person name="Chen L."/>
            <person name="Yue Q."/>
            <person name="Zhang X."/>
            <person name="Xiang M."/>
            <person name="Wang C."/>
            <person name="Li S."/>
            <person name="Che Y."/>
            <person name="Ortiz-Lopez F.J."/>
            <person name="Bills G.F."/>
            <person name="Liu X."/>
            <person name="An Z."/>
        </authorList>
    </citation>
    <scope>NUCLEOTIDE SEQUENCE [LARGE SCALE GENOMIC DNA]</scope>
    <source>
        <strain evidence="3">ATCC 20868 / MF5171</strain>
    </source>
</reference>
<gene>
    <name evidence="2" type="ORF">GLAREA_00465</name>
</gene>
<feature type="region of interest" description="Disordered" evidence="1">
    <location>
        <begin position="24"/>
        <end position="57"/>
    </location>
</feature>
<dbReference type="AlphaFoldDB" id="S3CUL5"/>
<sequence>MGGIGAAFSVILTGEEMPAVPALRSTGTAGREILPGRQHSTGKREKERPTTPGALGVDAHLGVDSSSGGCTNTDLHRECAGGVVGCSRVAGSGSRDGQAVGLQRAALGESDTVTLPTLQKSHAKHQRTNFLFLQLPPVSPKSREANLECLFLNFTSRSSNISHTFAARIYCNISHRHPQPESQ</sequence>
<dbReference type="EMBL" id="KE145367">
    <property type="protein sequence ID" value="EPE29305.1"/>
    <property type="molecule type" value="Genomic_DNA"/>
</dbReference>
<evidence type="ECO:0000256" key="1">
    <source>
        <dbReference type="SAM" id="MobiDB-lite"/>
    </source>
</evidence>
<keyword evidence="3" id="KW-1185">Reference proteome</keyword>
<accession>S3CUL5</accession>
<dbReference type="KEGG" id="glz:GLAREA_00465"/>